<dbReference type="GO" id="GO:0016887">
    <property type="term" value="F:ATP hydrolysis activity"/>
    <property type="evidence" value="ECO:0007669"/>
    <property type="project" value="InterPro"/>
</dbReference>
<organism evidence="12 13">
    <name type="scientific">Paraglomus brasilianum</name>
    <dbReference type="NCBI Taxonomy" id="144538"/>
    <lineage>
        <taxon>Eukaryota</taxon>
        <taxon>Fungi</taxon>
        <taxon>Fungi incertae sedis</taxon>
        <taxon>Mucoromycota</taxon>
        <taxon>Glomeromycotina</taxon>
        <taxon>Glomeromycetes</taxon>
        <taxon>Paraglomerales</taxon>
        <taxon>Paraglomeraceae</taxon>
        <taxon>Paraglomus</taxon>
    </lineage>
</organism>
<dbReference type="GO" id="GO:0000027">
    <property type="term" value="P:ribosomal large subunit assembly"/>
    <property type="evidence" value="ECO:0007669"/>
    <property type="project" value="InterPro"/>
</dbReference>
<accession>A0A9N8W386</accession>
<feature type="compositionally biased region" description="Polar residues" evidence="10">
    <location>
        <begin position="4721"/>
        <end position="4734"/>
    </location>
</feature>
<dbReference type="Pfam" id="PF17865">
    <property type="entry name" value="AAA_lid_5"/>
    <property type="match status" value="1"/>
</dbReference>
<reference evidence="12" key="1">
    <citation type="submission" date="2021-06" db="EMBL/GenBank/DDBJ databases">
        <authorList>
            <person name="Kallberg Y."/>
            <person name="Tangrot J."/>
            <person name="Rosling A."/>
        </authorList>
    </citation>
    <scope>NUCLEOTIDE SEQUENCE</scope>
    <source>
        <strain evidence="12">BR232B</strain>
    </source>
</reference>
<dbReference type="SUPFAM" id="SSF53300">
    <property type="entry name" value="vWA-like"/>
    <property type="match status" value="1"/>
</dbReference>
<evidence type="ECO:0000256" key="4">
    <source>
        <dbReference type="ARBA" id="ARBA00017143"/>
    </source>
</evidence>
<dbReference type="GO" id="GO:0030687">
    <property type="term" value="C:preribosome, large subunit precursor"/>
    <property type="evidence" value="ECO:0007669"/>
    <property type="project" value="TreeGrafter"/>
</dbReference>
<keyword evidence="7 9" id="KW-0143">Chaperone</keyword>
<dbReference type="SUPFAM" id="SSF52540">
    <property type="entry name" value="P-loop containing nucleoside triphosphate hydrolases"/>
    <property type="match status" value="6"/>
</dbReference>
<dbReference type="InterPro" id="IPR011704">
    <property type="entry name" value="ATPase_dyneun-rel_AAA"/>
</dbReference>
<evidence type="ECO:0000256" key="10">
    <source>
        <dbReference type="SAM" id="MobiDB-lite"/>
    </source>
</evidence>
<dbReference type="FunFam" id="3.40.50.300:FF:000142">
    <property type="entry name" value="Midasin"/>
    <property type="match status" value="1"/>
</dbReference>
<sequence>MEAVVAMEVDTQNSSKNKTSEFDPSCFDLFGVTEEFLQVLEQIRVDDLSIQINFHENVKILKSSVTSRHDASNLLNSLSIILLHPSVTLHIVKFYRPLLIDLVSRWLLLQDQLSIDIISKVELVAHAFGLILPIAPQLSGLAFDFFSQSPSLFAGLHTHGKYLSVSKESTRLLQRLLLTGYRLLKFSQTTFTRLWNWSPIYQLLSHSDAAVRFLSVTCLGYVLDLSDAQRSTATELWVGPQNEKVYMEWDDGVQRDIGMLTLLEQESLAKLQMMMLHNDFKTQDTAVLNEADLSPLIVNVSGVLLSKKRQEHVETQPNVKERLALTNTTRRNLRAICLAGSIGSPILLEGITGCGKSALVEEVAYLTGRASDLVKIHLGDQTDSKALLGTYVSTATPAVFRWQPGVLTTAVEKGRWVLIEDIELASAEVMSVLIPLLETRQLFIPSRGERIEANGGFQLFATRSLLPDRINGENATRAMNAEITLGKSLWTKIRVEPLTIDELAFAIEHKFPNLSNLVSVIMRVYNTVMSIYQNPKSPFLSNLSSKRLITTRDLMKWCKRLNALLRPRSDLLTVQSLTQSIREDFFSEAVDCFCGMISEFDKWVKALEYVGEALEIPKERVRLYASSYVPTINVSDKVINIGRAYLEPMLSSNKYLTRRGVKKKTFANTSHSLQLMERLAVCVHLCEPVLLVGETGTGKTTVVQHLADLMNQNLVVVNLSQQSDSSDLLGGFKPVDAKVLATPLKEEFEMLFRQTLSVKKNQHYLDKVHKMFVEKKYDKVVALLKKTIKTVEQQFEKTLDQQREEVELDKASKTLSGKPASPELRHQWKKFANAVNTFDAQQEQIKNKLAFSYIEGSLVKAVIKGDWILLDEINLASTETLECLSGLLQDAQGSLLLTEKGDDEPVKRHPNFRVFACMNPATDVGKRDLPPGLRNRFTEFYIHPPDSRRDDLLVIVQQYLAGCTHNDEHSCMDVVEFYLAAKNLLAQHKLVDGANQRPHFSMRTLARALSYVAHITPTYGLRRSLYEGFSMTFLTQLNQESEDLMQQLVEKFLLRGIVNPRALITQAPRQPQDGNYIQFGHFWLERGSYPVEEMPHYIITPSVEKKLNNLARVVMSRKYPVLIQGPTSAGKTSMIEYLAKRTGHRFVRINNHEHTDLQEYLGTYISNAEGKLQFQEGVLIEALKNGYWIVLDELNLAPSDVLEALNRLLDDNRELLIPETQEVVRPHKDFMLFATQNPPGVYGGRKILSRAFRNRFLELHFDDIPEDELETILAERCAMAPSYCKRLVQVYRRLIERRSGTRIFERKHGFITLRDLFRWAGRGAVGYQELAEHGYMLLAERLRKPEEKAIVKSIIKSVMKVEITERMYDCSQLEEFKQYLAKRSDSSPVDVVWTKSMKRLFTLVSQCLRFDEPVLLVGETGSGKTTVCQILANVEGRALHIVNCHQNTETADLLGGQRPIRNKSAMNANLEKDLVLFEWHDGPLVQAMKREEFFLLDEISLADDSVLERLNSVLEPQRLLVLPEKGGQHVEELIAAKGFQFLATMNPGGDYGKKELSPALRNRFTEIWVPSVVDHDDLLHIIDAKLKHSSTKGCGKNILAFIEWYSHTLGKLHAVTSLRDILSWVAFINATAEKLGPGVSFVHGGCMVLLDGLGSNTSPSLLLSGEALKQFRDTCLRKLVELSRGDVVLRSDPRIEWSIYGQANSGEDMNQVESLESTFGIHPFYVPKGPLSDQPLTFQLLAPTTCSNTMRILRAMQLNKSILLEGTPGIGKTGLVTAIAAATGHKLIRINLSEQTDLMDLFGSDLPVEGGSSGEFAWRDAPFLQAMQTGDWVLLDELNLASQSVLEGLNSCLDHRASVYIPELDREFSCSSEFRVFGAQNPLNQGGGRKGLPKSFVNRFTQVFIEPLTKDDMLFICRNLFPEVCSPLLTKMVEFNTRMYEETMVKCSFARNGSPWEFNLRDVFRWLELMKADKNYSCPETYFDIIYLYRLRTEEDRVRAIALFNEVFDGIYTQIRRPAYEITPDHIQIGRTRLLRRSQGSRISTRQDLHLLQSNLLPLEVIMKCVAMDWIVVLTGADGTGKTSLVRYMASLTGNRLEEFAMNSSVDTVELLGGFEQLDIVRHRQTLFDDIAELSNQVMKDLLSGTLRSSSKDDLSSNIQILHQLNDAFFVMNSQYKLSTEPSSPRNTPKLNYNAIEYLLSTLRQIIISCDSIRSLEVDGLTSTIDKLYDRFLSVKKLESEQITGRFEWIDGVLIKALQNGHWLLIDNANLCNPSVLDRLNPLLEPNGVLMVNERGLVDGEFQIIRPHKNFRLFMTVDPHNGELSRAMRNRGVEISLLSAEWSSNRQDAIRLTNCYGLRGLKLPSLLIDLHKSLKQSAITRDANPRSYSMMIRFIVERLQRGDGFMSSLRHTLQQFDVLNEVTYRSFFEELDKLVKLNEPQTLLNDISPTNFPVILRGSFFEEESSLATVCLYGAYLMCLLHKYTTCEDEQSASDIIPSIHVACEFLVEKSLSKEVAIYMRWLDFISSTKVAARESKKRVDVIDFAKYFITVLINHPLALRYAQQDDVKVSKYASILLIKAFALLERYHQCEYVENVTYQRSMRQRLSKLNIVQESFAYHEGRLTEISHPTISSIYPFFETSRQVLKCWINDWMKFQDLETLHLISTLLDQRKFVWNLCSKRTNLDVAELSACIQMLRETAILLCEQNNQYFNAMLQSIEAVAQKTLLKTGASMGIIWKKFHSITLPDKNLSSIEQEPLDLCNVSNIKNSIIEYWSVLREMQIFGQLAFLESRNLKSRELELSETLESILHLCEVASQKSTRSASDFVAHKRLLWIYGRGSDGLIDAEAELVFNNIIQDIVCGWHTRLWNYSFKGISESTIGVEKSLQIEGPSALFQSIYATTYFAYILSSQSISIGSYNESVMQHKELLRHISSCVVYPVNRRKIDFANLILYLRQVLSVHHEQLFPVNNNVTDILDRLSNVAWPLLKEMDNTFFDDKIADVLWDTFRFIECLEGQVNIALKTGLLPVIRLLLDLVSSTDEVEALKLLGQAWIAFSLCFFALYIPDYPLDPTNEERLRANLFSFRQDTLKSQIMIRQEIEYYYTGESSNNIVEMLKNDLAKLNVSNHNSSNLALRPERSLLDDLFKHVYYLCENVIDQKHVEKLLSDLKIGCDSSVLQREQLFQAKTRQFIQRTSSNYPLYYDLLQPIFVALYQLKFGIRLVASSCLATKKNKNEDRLQQIIIALLECSIRGRPHSEYLEYITQEPSLDAVKAIIFSQQSTSKKWDQYLEYLCVVLNCIYHRVAMQGHLTLKILALLDRICLEIAMIYLAAEDQQKKMAEEKGSLYRRKTQTHTIVGDDERDEQDFKKMFPDFSQEIDVAVSTDEDKQEIPAAFEDGEVSIVNDNILTRIGTLHARLFADFDFLHKVDIPSRDSLTKQTFFASSVVVSSLASLNHGTFTEKIDAIIVPSQLLGFTLWKDWLNHGIGTPEMSGAATGRAQSYDFYKDTNIPEARRIIPALSRFQNRIIELLKEWPEHAVLQQLDMLCDRIKGFNLTSPIAKFLTGLEILLQKSEEWEAYASRDVSISREREDLSSLVVSWRQLELTCWPNLLASQEVYNELSVYKWWFHLYNSVLRPIDKFNGDILDEVAFKEHITKVLEILDEFLQSSKLGDFHARLNLVYSFYLHLRAKVYVHGAASALIERACDSLLSMHNYYCQFLNQRNDTLGILRKPIEKELKDFVKLASWKDVNIHALKQSAQKTHRQLHKCIRKYREVLEKPITIVIAVYQNDIDTAQSTAIKDKQFIMQSRTADAWILNFSASDSLHFGKFDVKRFTKLPSRFVNISHTFTRLQSYCLLLTSPRGVANTKAIDEFATYVIQRIKTLQEETSAVMKEDNKSSVKSQKMVKKKSLVDLLRELKRIGLNHFAKKLAQKQQDLVGYMLQLPCVELEYSFRAFARKALLPDVDSAMSLWSKSVDYYYKIIARMTHLRTIANTNPSKDLTSQEVTKGLGFAEHLLHLIVIERKALHIFEQQYTRLIGMLMQLKHLSSTFDDLQSPKRNIVDLEVLPSNMAGDALKVHSETLDDLVALFSNAYLIVNCQKEGVESLTSNEIDFIKQLKDWLERIQKARDRFNKIYTETYLIPKHIVGSKPLVLEDLQVIVQEDVETIKSLSSFLTDSYRQTPQFKYIMSPISDFIASKDYKIFTHTSVEDFKENIQLEETVITPLLEATADFIDGILVAVQELHKSAQLKHKASNDQLPDSMDEAEDTFVQMADGHLRQEHNHFLEAFKELNPGNIFKKSERVYEFLDTLMNSKEEWFRSTTCRELAVRLLQRVYPFVHQYVLIMQYKLLCNLVHHKSICKLTYVLVSSFTVIFSRGFCMPNMETEVAEEGGTEENAQGTGIGEGEGTKDVSDEIEDEEQVLGTQDQQNEPDSGNKAKNEDDKNKGMEMENDFEDVVDEKMWDDKSVDGLDESDKTANDMNTCENNETDIVAKNSDDKSKSEDKQKKERKDQPDQPDQALSPQIDEQAENEDSANEVDGKDVAQTDSVDIEVPEAETLDLPDDMNLDDMDGDLNDMDDKQADEENDFENMDIDDEQKFQSDNDFEETQSVQDQLDPMDTEDVTDEFNKCSGIEDEILETGGEGETPNQPNFHDQSVLPSETRQTTANEEQLEQTPSQDQGITRGYNSETPNQPNFQDQSVLPSETRQTTTNEEQLEQTPSQDQGDTRGYNNIQDKEERKHKQGNANPRRSLGDALAEWRRRLQGITDGEESNNTNESEQGRDEAIPQLQDNENQAFEYIRDDETAYDTQALGTAAEDQVKSLDAQTGAIDEDIKIDENKFEYAVDESDNNEDVIQKSETPYKERLPSDVQQQTGAILSHCTNELNETMDHDYETALQTLESIQLSHKPLPQEEVDQMRQELETRLSEWRENGRDISKARELWQKYEHITYDLAYGLCEQLRLILEPTLAARLKGDYRTGKRLNMKRIIPYIASDFKKDKIWLRRTKCNKRQYQVMIAVDDSKSMCESHSIQLAYETLALISRALSQLEVGDISIVSFGERVQLLHPFDQPFTSETGAQVLQQFTFDQGKTYVKSFMETAISLLEHARTTCQGSRNSELWQLLLIISDGVCEDHTALRSLVRRAAESQIMTVFIIVDNKGEKDSIISMNHVKYKMINGSMVLQMERYLDTFPFDYYVVLRDINALTETLSDALRQYFTMISSQ</sequence>
<feature type="compositionally biased region" description="Polar residues" evidence="10">
    <location>
        <begin position="4424"/>
        <end position="4434"/>
    </location>
</feature>
<evidence type="ECO:0000256" key="8">
    <source>
        <dbReference type="ARBA" id="ARBA00023242"/>
    </source>
</evidence>
<dbReference type="OrthoDB" id="5186at2759"/>
<evidence type="ECO:0000256" key="6">
    <source>
        <dbReference type="ARBA" id="ARBA00022840"/>
    </source>
</evidence>
<comment type="function">
    <text evidence="9">Nuclear chaperone required for maturation and nuclear export of pre-60S ribosome subunits.</text>
</comment>
<dbReference type="PANTHER" id="PTHR48103">
    <property type="entry name" value="MIDASIN-RELATED"/>
    <property type="match status" value="1"/>
</dbReference>
<comment type="subcellular location">
    <subcellularLocation>
        <location evidence="1">Nucleus</location>
        <location evidence="1">Nucleolus</location>
    </subcellularLocation>
    <subcellularLocation>
        <location evidence="2">Nucleus</location>
        <location evidence="2">Nucleoplasm</location>
    </subcellularLocation>
</comment>
<dbReference type="Gene3D" id="3.40.50.300">
    <property type="entry name" value="P-loop containing nucleotide triphosphate hydrolases"/>
    <property type="match status" value="6"/>
</dbReference>
<feature type="region of interest" description="Disordered" evidence="10">
    <location>
        <begin position="4468"/>
        <end position="4789"/>
    </location>
</feature>
<dbReference type="PROSITE" id="PS00675">
    <property type="entry name" value="SIGMA54_INTERACT_1"/>
    <property type="match status" value="2"/>
</dbReference>
<keyword evidence="8 9" id="KW-0539">Nucleus</keyword>
<proteinExistence type="inferred from homology"/>
<evidence type="ECO:0000259" key="11">
    <source>
        <dbReference type="PROSITE" id="PS50234"/>
    </source>
</evidence>
<dbReference type="InterPro" id="IPR012099">
    <property type="entry name" value="Midasin"/>
</dbReference>
<feature type="domain" description="VWFA" evidence="11">
    <location>
        <begin position="5015"/>
        <end position="5214"/>
    </location>
</feature>
<dbReference type="Pfam" id="PF17867">
    <property type="entry name" value="AAA_lid_7"/>
    <property type="match status" value="3"/>
</dbReference>
<evidence type="ECO:0000256" key="9">
    <source>
        <dbReference type="PIRNR" id="PIRNR010340"/>
    </source>
</evidence>
<evidence type="ECO:0000256" key="7">
    <source>
        <dbReference type="ARBA" id="ARBA00023186"/>
    </source>
</evidence>
<dbReference type="InterPro" id="IPR025662">
    <property type="entry name" value="Sigma_54_int_dom_ATP-bd_1"/>
</dbReference>
<dbReference type="SMART" id="SM00382">
    <property type="entry name" value="AAA"/>
    <property type="match status" value="6"/>
</dbReference>
<feature type="compositionally biased region" description="Acidic residues" evidence="10">
    <location>
        <begin position="4617"/>
        <end position="4626"/>
    </location>
</feature>
<gene>
    <name evidence="12" type="ORF">PBRASI_LOCUS1195</name>
</gene>
<evidence type="ECO:0000313" key="13">
    <source>
        <dbReference type="Proteomes" id="UP000789739"/>
    </source>
</evidence>
<dbReference type="PIRSF" id="PIRSF010340">
    <property type="entry name" value="Midasin"/>
    <property type="match status" value="1"/>
</dbReference>
<feature type="compositionally biased region" description="Polar residues" evidence="10">
    <location>
        <begin position="4647"/>
        <end position="4704"/>
    </location>
</feature>
<dbReference type="Pfam" id="PF00092">
    <property type="entry name" value="VWA"/>
    <property type="match status" value="1"/>
</dbReference>
<dbReference type="InterPro" id="IPR048617">
    <property type="entry name" value="MDN1_AAA_lid_4"/>
</dbReference>
<feature type="compositionally biased region" description="Basic and acidic residues" evidence="10">
    <location>
        <begin position="4435"/>
        <end position="4450"/>
    </location>
</feature>
<name>A0A9N8W386_9GLOM</name>
<dbReference type="CDD" id="cd01460">
    <property type="entry name" value="vWA_midasin"/>
    <property type="match status" value="1"/>
</dbReference>
<keyword evidence="13" id="KW-1185">Reference proteome</keyword>
<dbReference type="FunFam" id="3.40.50.300:FF:001053">
    <property type="entry name" value="Midasin"/>
    <property type="match status" value="1"/>
</dbReference>
<dbReference type="Proteomes" id="UP000789739">
    <property type="component" value="Unassembled WGS sequence"/>
</dbReference>
<dbReference type="PROSITE" id="PS50234">
    <property type="entry name" value="VWFA"/>
    <property type="match status" value="1"/>
</dbReference>
<dbReference type="CDD" id="cd00009">
    <property type="entry name" value="AAA"/>
    <property type="match status" value="2"/>
</dbReference>
<evidence type="ECO:0000256" key="1">
    <source>
        <dbReference type="ARBA" id="ARBA00004604"/>
    </source>
</evidence>
<dbReference type="FunFam" id="3.40.50.300:FF:001384">
    <property type="entry name" value="Midasin"/>
    <property type="match status" value="1"/>
</dbReference>
<evidence type="ECO:0000256" key="5">
    <source>
        <dbReference type="ARBA" id="ARBA00022741"/>
    </source>
</evidence>
<dbReference type="GO" id="GO:0000055">
    <property type="term" value="P:ribosomal large subunit export from nucleus"/>
    <property type="evidence" value="ECO:0007669"/>
    <property type="project" value="TreeGrafter"/>
</dbReference>
<evidence type="ECO:0000256" key="3">
    <source>
        <dbReference type="ARBA" id="ARBA00007188"/>
    </source>
</evidence>
<keyword evidence="5 9" id="KW-0547">Nucleotide-binding</keyword>
<evidence type="ECO:0000313" key="12">
    <source>
        <dbReference type="EMBL" id="CAG8473537.1"/>
    </source>
</evidence>
<dbReference type="InterPro" id="IPR027417">
    <property type="entry name" value="P-loop_NTPase"/>
</dbReference>
<feature type="region of interest" description="Disordered" evidence="10">
    <location>
        <begin position="4389"/>
        <end position="4450"/>
    </location>
</feature>
<dbReference type="InterPro" id="IPR002035">
    <property type="entry name" value="VWF_A"/>
</dbReference>
<feature type="compositionally biased region" description="Basic and acidic residues" evidence="10">
    <location>
        <begin position="4468"/>
        <end position="4479"/>
    </location>
</feature>
<keyword evidence="6 9" id="KW-0067">ATP-binding</keyword>
<evidence type="ECO:0000256" key="2">
    <source>
        <dbReference type="ARBA" id="ARBA00004642"/>
    </source>
</evidence>
<dbReference type="GO" id="GO:0005524">
    <property type="term" value="F:ATP binding"/>
    <property type="evidence" value="ECO:0007669"/>
    <property type="project" value="UniProtKB-KW"/>
</dbReference>
<dbReference type="GO" id="GO:0005654">
    <property type="term" value="C:nucleoplasm"/>
    <property type="evidence" value="ECO:0007669"/>
    <property type="project" value="UniProtKB-SubCell"/>
</dbReference>
<dbReference type="Gene3D" id="3.40.50.410">
    <property type="entry name" value="von Willebrand factor, type A domain"/>
    <property type="match status" value="1"/>
</dbReference>
<dbReference type="InterPro" id="IPR036465">
    <property type="entry name" value="vWFA_dom_sf"/>
</dbReference>
<feature type="compositionally biased region" description="Acidic residues" evidence="10">
    <location>
        <begin position="4550"/>
        <end position="4596"/>
    </location>
</feature>
<dbReference type="InterPro" id="IPR041190">
    <property type="entry name" value="Midasin_AAA_lid_5"/>
</dbReference>
<feature type="compositionally biased region" description="Basic and acidic residues" evidence="10">
    <location>
        <begin position="4496"/>
        <end position="4515"/>
    </location>
</feature>
<feature type="compositionally biased region" description="Low complexity" evidence="10">
    <location>
        <begin position="4706"/>
        <end position="4720"/>
    </location>
</feature>
<dbReference type="GO" id="GO:0005730">
    <property type="term" value="C:nucleolus"/>
    <property type="evidence" value="ECO:0007669"/>
    <property type="project" value="UniProtKB-SubCell"/>
</dbReference>
<comment type="similarity">
    <text evidence="3 9">Belongs to the midasin family.</text>
</comment>
<dbReference type="InterPro" id="IPR040848">
    <property type="entry name" value="AAA_lid_7"/>
</dbReference>
<protein>
    <recommendedName>
        <fullName evidence="4 9">Midasin</fullName>
    </recommendedName>
</protein>
<comment type="caution">
    <text evidence="12">The sequence shown here is derived from an EMBL/GenBank/DDBJ whole genome shotgun (WGS) entry which is preliminary data.</text>
</comment>
<dbReference type="EMBL" id="CAJVPI010000074">
    <property type="protein sequence ID" value="CAG8473537.1"/>
    <property type="molecule type" value="Genomic_DNA"/>
</dbReference>
<feature type="compositionally biased region" description="Acidic residues" evidence="10">
    <location>
        <begin position="4528"/>
        <end position="4537"/>
    </location>
</feature>
<dbReference type="FunFam" id="3.40.50.300:FF:000582">
    <property type="entry name" value="Midasin"/>
    <property type="match status" value="1"/>
</dbReference>
<dbReference type="Pfam" id="PF21108">
    <property type="entry name" value="MDN1_4th"/>
    <property type="match status" value="1"/>
</dbReference>
<dbReference type="Pfam" id="PF07728">
    <property type="entry name" value="AAA_5"/>
    <property type="match status" value="7"/>
</dbReference>
<dbReference type="InterPro" id="IPR003593">
    <property type="entry name" value="AAA+_ATPase"/>
</dbReference>
<dbReference type="PANTHER" id="PTHR48103:SF2">
    <property type="entry name" value="MIDASIN"/>
    <property type="match status" value="1"/>
</dbReference>
<dbReference type="FunFam" id="3.40.50.300:FF:002451">
    <property type="entry name" value="Midasin"/>
    <property type="match status" value="1"/>
</dbReference>